<evidence type="ECO:0000256" key="12">
    <source>
        <dbReference type="ARBA" id="ARBA00061472"/>
    </source>
</evidence>
<dbReference type="Pfam" id="PF02568">
    <property type="entry name" value="ThiI"/>
    <property type="match status" value="1"/>
</dbReference>
<evidence type="ECO:0000313" key="21">
    <source>
        <dbReference type="Proteomes" id="UP000178367"/>
    </source>
</evidence>
<evidence type="ECO:0000259" key="19">
    <source>
        <dbReference type="PROSITE" id="PS51165"/>
    </source>
</evidence>
<keyword evidence="7 18" id="KW-0694">RNA-binding</keyword>
<dbReference type="SUPFAM" id="SSF52402">
    <property type="entry name" value="Adenine nucleotide alpha hydrolases-like"/>
    <property type="match status" value="1"/>
</dbReference>
<keyword evidence="8 18" id="KW-0784">Thiamine biosynthesis</keyword>
<evidence type="ECO:0000256" key="15">
    <source>
        <dbReference type="ARBA" id="ARBA00075337"/>
    </source>
</evidence>
<evidence type="ECO:0000256" key="18">
    <source>
        <dbReference type="HAMAP-Rule" id="MF_00021"/>
    </source>
</evidence>
<evidence type="ECO:0000256" key="10">
    <source>
        <dbReference type="ARBA" id="ARBA00052330"/>
    </source>
</evidence>
<dbReference type="GO" id="GO:0002937">
    <property type="term" value="P:tRNA 4-thiouridine biosynthesis"/>
    <property type="evidence" value="ECO:0007669"/>
    <property type="project" value="TreeGrafter"/>
</dbReference>
<dbReference type="GO" id="GO:0009229">
    <property type="term" value="P:thiamine diphosphate biosynthetic process"/>
    <property type="evidence" value="ECO:0007669"/>
    <property type="project" value="UniProtKB-UniRule"/>
</dbReference>
<dbReference type="SMART" id="SM00981">
    <property type="entry name" value="THUMP"/>
    <property type="match status" value="1"/>
</dbReference>
<dbReference type="GO" id="GO:0005524">
    <property type="term" value="F:ATP binding"/>
    <property type="evidence" value="ECO:0007669"/>
    <property type="project" value="UniProtKB-UniRule"/>
</dbReference>
<dbReference type="InterPro" id="IPR003720">
    <property type="entry name" value="tRNA_STrfase"/>
</dbReference>
<feature type="binding site" evidence="18">
    <location>
        <position position="268"/>
    </location>
    <ligand>
        <name>ATP</name>
        <dbReference type="ChEBI" id="CHEBI:30616"/>
    </ligand>
</feature>
<keyword evidence="4 18" id="KW-0808">Transferase</keyword>
<evidence type="ECO:0000256" key="7">
    <source>
        <dbReference type="ARBA" id="ARBA00022884"/>
    </source>
</evidence>
<dbReference type="GO" id="GO:0052837">
    <property type="term" value="P:thiazole biosynthetic process"/>
    <property type="evidence" value="ECO:0007669"/>
    <property type="project" value="TreeGrafter"/>
</dbReference>
<dbReference type="GO" id="GO:0004810">
    <property type="term" value="F:CCA tRNA nucleotidyltransferase activity"/>
    <property type="evidence" value="ECO:0007669"/>
    <property type="project" value="InterPro"/>
</dbReference>
<dbReference type="GO" id="GO:0000049">
    <property type="term" value="F:tRNA binding"/>
    <property type="evidence" value="ECO:0007669"/>
    <property type="project" value="UniProtKB-UniRule"/>
</dbReference>
<evidence type="ECO:0000256" key="14">
    <source>
        <dbReference type="ARBA" id="ARBA00071867"/>
    </source>
</evidence>
<comment type="pathway">
    <text evidence="18">Cofactor biosynthesis; thiamine diphosphate biosynthesis.</text>
</comment>
<dbReference type="Gene3D" id="3.40.50.620">
    <property type="entry name" value="HUPs"/>
    <property type="match status" value="1"/>
</dbReference>
<keyword evidence="6 18" id="KW-0067">ATP-binding</keyword>
<evidence type="ECO:0000256" key="16">
    <source>
        <dbReference type="ARBA" id="ARBA00077849"/>
    </source>
</evidence>
<dbReference type="InterPro" id="IPR054173">
    <property type="entry name" value="ThiI_fer"/>
</dbReference>
<dbReference type="EC" id="2.8.1.4" evidence="13 18"/>
<comment type="similarity">
    <text evidence="12 18">Belongs to the ThiI family.</text>
</comment>
<dbReference type="Pfam" id="PF02926">
    <property type="entry name" value="THUMP"/>
    <property type="match status" value="1"/>
</dbReference>
<dbReference type="InterPro" id="IPR049962">
    <property type="entry name" value="THUMP_ThiI"/>
</dbReference>
<dbReference type="PANTHER" id="PTHR43209:SF1">
    <property type="entry name" value="TRNA SULFURTRANSFERASE"/>
    <property type="match status" value="1"/>
</dbReference>
<dbReference type="InterPro" id="IPR050102">
    <property type="entry name" value="tRNA_sulfurtransferase_ThiI"/>
</dbReference>
<dbReference type="HAMAP" id="MF_00021">
    <property type="entry name" value="ThiI"/>
    <property type="match status" value="1"/>
</dbReference>
<comment type="function">
    <text evidence="11 18">Catalyzes the ATP-dependent transfer of a sulfur to tRNA to produce 4-thiouridine in position 8 of tRNAs, which functions as a near-UV photosensor. Also catalyzes the transfer of sulfur to the sulfur carrier protein ThiS, forming ThiS-thiocarboxylate. This is a step in the synthesis of thiazole, in the thiamine biosynthesis pathway. The sulfur is donated as persulfide by IscS.</text>
</comment>
<gene>
    <name evidence="18" type="primary">thiI</name>
    <name evidence="20" type="ORF">A2227_07775</name>
</gene>
<evidence type="ECO:0000256" key="13">
    <source>
        <dbReference type="ARBA" id="ARBA00066827"/>
    </source>
</evidence>
<dbReference type="CDD" id="cd01712">
    <property type="entry name" value="PPase_ThiI"/>
    <property type="match status" value="1"/>
</dbReference>
<dbReference type="STRING" id="1797994.A2227_07775"/>
<feature type="domain" description="THUMP" evidence="19">
    <location>
        <begin position="66"/>
        <end position="168"/>
    </location>
</feature>
<comment type="catalytic activity">
    <reaction evidence="10 18">
        <text>[ThiS sulfur-carrier protein]-C-terminal Gly-Gly-AMP + S-sulfanyl-L-cysteinyl-[cysteine desulfurase] + AH2 = [ThiS sulfur-carrier protein]-C-terminal-Gly-aminoethanethioate + L-cysteinyl-[cysteine desulfurase] + A + AMP + 2 H(+)</text>
        <dbReference type="Rhea" id="RHEA:43340"/>
        <dbReference type="Rhea" id="RHEA-COMP:12157"/>
        <dbReference type="Rhea" id="RHEA-COMP:12158"/>
        <dbReference type="Rhea" id="RHEA-COMP:12910"/>
        <dbReference type="Rhea" id="RHEA-COMP:19908"/>
        <dbReference type="ChEBI" id="CHEBI:13193"/>
        <dbReference type="ChEBI" id="CHEBI:15378"/>
        <dbReference type="ChEBI" id="CHEBI:17499"/>
        <dbReference type="ChEBI" id="CHEBI:29950"/>
        <dbReference type="ChEBI" id="CHEBI:61963"/>
        <dbReference type="ChEBI" id="CHEBI:90618"/>
        <dbReference type="ChEBI" id="CHEBI:232372"/>
        <dbReference type="ChEBI" id="CHEBI:456215"/>
    </reaction>
</comment>
<dbReference type="SUPFAM" id="SSF143437">
    <property type="entry name" value="THUMP domain-like"/>
    <property type="match status" value="1"/>
</dbReference>
<organism evidence="20 21">
    <name type="scientific">Candidatus Falkowbacteria bacterium RIFOXYA2_FULL_47_19</name>
    <dbReference type="NCBI Taxonomy" id="1797994"/>
    <lineage>
        <taxon>Bacteria</taxon>
        <taxon>Candidatus Falkowiibacteriota</taxon>
    </lineage>
</organism>
<evidence type="ECO:0000256" key="8">
    <source>
        <dbReference type="ARBA" id="ARBA00022977"/>
    </source>
</evidence>
<evidence type="ECO:0000256" key="1">
    <source>
        <dbReference type="ARBA" id="ARBA00004496"/>
    </source>
</evidence>
<dbReference type="NCBIfam" id="TIGR00342">
    <property type="entry name" value="tRNA uracil 4-sulfurtransferase ThiI"/>
    <property type="match status" value="1"/>
</dbReference>
<evidence type="ECO:0000256" key="5">
    <source>
        <dbReference type="ARBA" id="ARBA00022741"/>
    </source>
</evidence>
<feature type="binding site" evidence="18">
    <location>
        <begin position="211"/>
        <end position="212"/>
    </location>
    <ligand>
        <name>ATP</name>
        <dbReference type="ChEBI" id="CHEBI:30616"/>
    </ligand>
</feature>
<dbReference type="FunFam" id="3.40.50.620:FF:000053">
    <property type="entry name" value="Probable tRNA sulfurtransferase"/>
    <property type="match status" value="1"/>
</dbReference>
<evidence type="ECO:0000256" key="17">
    <source>
        <dbReference type="ARBA" id="ARBA00080570"/>
    </source>
</evidence>
<protein>
    <recommendedName>
        <fullName evidence="14 18">Probable tRNA sulfurtransferase</fullName>
        <ecNumber evidence="13 18">2.8.1.4</ecNumber>
    </recommendedName>
    <alternativeName>
        <fullName evidence="15 18">Sulfur carrier protein ThiS sulfurtransferase</fullName>
    </alternativeName>
    <alternativeName>
        <fullName evidence="16 18">Thiamine biosynthesis protein ThiI</fullName>
    </alternativeName>
    <alternativeName>
        <fullName evidence="17 18">tRNA 4-thiouridine synthase</fullName>
    </alternativeName>
</protein>
<dbReference type="Gene3D" id="3.30.2130.30">
    <property type="match status" value="1"/>
</dbReference>
<dbReference type="AlphaFoldDB" id="A0A1F5SEY2"/>
<evidence type="ECO:0000313" key="20">
    <source>
        <dbReference type="EMBL" id="OGF25270.1"/>
    </source>
</evidence>
<dbReference type="InterPro" id="IPR004114">
    <property type="entry name" value="THUMP_dom"/>
</dbReference>
<name>A0A1F5SEY2_9BACT</name>
<dbReference type="GO" id="GO:0005829">
    <property type="term" value="C:cytosol"/>
    <property type="evidence" value="ECO:0007669"/>
    <property type="project" value="TreeGrafter"/>
</dbReference>
<dbReference type="PANTHER" id="PTHR43209">
    <property type="entry name" value="TRNA SULFURTRANSFERASE"/>
    <property type="match status" value="1"/>
</dbReference>
<evidence type="ECO:0000256" key="6">
    <source>
        <dbReference type="ARBA" id="ARBA00022840"/>
    </source>
</evidence>
<reference evidence="20 21" key="1">
    <citation type="journal article" date="2016" name="Nat. Commun.">
        <title>Thousands of microbial genomes shed light on interconnected biogeochemical processes in an aquifer system.</title>
        <authorList>
            <person name="Anantharaman K."/>
            <person name="Brown C.T."/>
            <person name="Hug L.A."/>
            <person name="Sharon I."/>
            <person name="Castelle C.J."/>
            <person name="Probst A.J."/>
            <person name="Thomas B.C."/>
            <person name="Singh A."/>
            <person name="Wilkins M.J."/>
            <person name="Karaoz U."/>
            <person name="Brodie E.L."/>
            <person name="Williams K.H."/>
            <person name="Hubbard S.S."/>
            <person name="Banfield J.F."/>
        </authorList>
    </citation>
    <scope>NUCLEOTIDE SEQUENCE [LARGE SCALE GENOMIC DNA]</scope>
</reference>
<dbReference type="CDD" id="cd11716">
    <property type="entry name" value="THUMP_ThiI"/>
    <property type="match status" value="1"/>
</dbReference>
<feature type="binding site" evidence="18">
    <location>
        <position position="290"/>
    </location>
    <ligand>
        <name>ATP</name>
        <dbReference type="ChEBI" id="CHEBI:30616"/>
    </ligand>
</feature>
<evidence type="ECO:0000256" key="3">
    <source>
        <dbReference type="ARBA" id="ARBA00022555"/>
    </source>
</evidence>
<sequence length="396" mass="44066">MRLKYIICHYNEIGLKGDNRHYFEKLLAENIRQALTRESPGGFESVKIVSGRILVILNRKSEKQIRKIESALKNTFGLAYFSLAVESLPAIEQLKTDAWEFIGNKKFSTFRVTTQRSDKNFPLNSMEINAEIGAYLAQKTGKKVKLNNPGLNCFVELANGQAFIYTKKIKGPGGLPVGASGRTAVLLSGGIDSPVAAYRVLKRGCSVIFIHFHSKPFTSNESVEKVKALAGELKKFNAGGKIFMVPFADAQKEVVYRTPEKLRVVLYRRLMLRIAEKIARRERCLALATGDSLGQVASQTLENMAAVEAVSGLPVLRPLVGFDKEEIIEVAKRIGTYDISIRPHDDCCVRFIPKHPETKADLKQVETAEEKLDLSSMIENALENTETVRVSPFDSA</sequence>
<keyword evidence="5 18" id="KW-0547">Nucleotide-binding</keyword>
<dbReference type="InterPro" id="IPR049961">
    <property type="entry name" value="ThiI_N"/>
</dbReference>
<comment type="subcellular location">
    <subcellularLocation>
        <location evidence="1 18">Cytoplasm</location>
    </subcellularLocation>
</comment>
<evidence type="ECO:0000256" key="2">
    <source>
        <dbReference type="ARBA" id="ARBA00022490"/>
    </source>
</evidence>
<comment type="catalytic activity">
    <reaction evidence="9 18">
        <text>[ThiI sulfur-carrier protein]-S-sulfanyl-L-cysteine + a uridine in tRNA + 2 reduced [2Fe-2S]-[ferredoxin] + ATP + H(+) = [ThiI sulfur-carrier protein]-L-cysteine + a 4-thiouridine in tRNA + 2 oxidized [2Fe-2S]-[ferredoxin] + AMP + diphosphate</text>
        <dbReference type="Rhea" id="RHEA:24176"/>
        <dbReference type="Rhea" id="RHEA-COMP:10000"/>
        <dbReference type="Rhea" id="RHEA-COMP:10001"/>
        <dbReference type="Rhea" id="RHEA-COMP:13337"/>
        <dbReference type="Rhea" id="RHEA-COMP:13338"/>
        <dbReference type="Rhea" id="RHEA-COMP:13339"/>
        <dbReference type="Rhea" id="RHEA-COMP:13340"/>
        <dbReference type="ChEBI" id="CHEBI:15378"/>
        <dbReference type="ChEBI" id="CHEBI:29950"/>
        <dbReference type="ChEBI" id="CHEBI:30616"/>
        <dbReference type="ChEBI" id="CHEBI:33019"/>
        <dbReference type="ChEBI" id="CHEBI:33737"/>
        <dbReference type="ChEBI" id="CHEBI:33738"/>
        <dbReference type="ChEBI" id="CHEBI:61963"/>
        <dbReference type="ChEBI" id="CHEBI:65315"/>
        <dbReference type="ChEBI" id="CHEBI:136798"/>
        <dbReference type="ChEBI" id="CHEBI:456215"/>
        <dbReference type="EC" id="2.8.1.4"/>
    </reaction>
</comment>
<feature type="binding site" evidence="18">
    <location>
        <position position="299"/>
    </location>
    <ligand>
        <name>ATP</name>
        <dbReference type="ChEBI" id="CHEBI:30616"/>
    </ligand>
</feature>
<proteinExistence type="inferred from homology"/>
<dbReference type="Pfam" id="PF22025">
    <property type="entry name" value="ThiI_fer"/>
    <property type="match status" value="1"/>
</dbReference>
<keyword evidence="2 18" id="KW-0963">Cytoplasm</keyword>
<evidence type="ECO:0000256" key="9">
    <source>
        <dbReference type="ARBA" id="ARBA00050570"/>
    </source>
</evidence>
<accession>A0A1F5SEY2</accession>
<dbReference type="InterPro" id="IPR020536">
    <property type="entry name" value="ThiI_AANH"/>
</dbReference>
<dbReference type="UniPathway" id="UPA00060"/>
<evidence type="ECO:0000256" key="11">
    <source>
        <dbReference type="ARBA" id="ARBA00058382"/>
    </source>
</evidence>
<evidence type="ECO:0000256" key="4">
    <source>
        <dbReference type="ARBA" id="ARBA00022679"/>
    </source>
</evidence>
<dbReference type="PROSITE" id="PS51165">
    <property type="entry name" value="THUMP"/>
    <property type="match status" value="1"/>
</dbReference>
<dbReference type="EMBL" id="MFGB01000022">
    <property type="protein sequence ID" value="OGF25270.1"/>
    <property type="molecule type" value="Genomic_DNA"/>
</dbReference>
<dbReference type="Proteomes" id="UP000178367">
    <property type="component" value="Unassembled WGS sequence"/>
</dbReference>
<comment type="caution">
    <text evidence="20">The sequence shown here is derived from an EMBL/GenBank/DDBJ whole genome shotgun (WGS) entry which is preliminary data.</text>
</comment>
<keyword evidence="3 18" id="KW-0820">tRNA-binding</keyword>
<dbReference type="InterPro" id="IPR014729">
    <property type="entry name" value="Rossmann-like_a/b/a_fold"/>
</dbReference>
<dbReference type="GO" id="GO:0009228">
    <property type="term" value="P:thiamine biosynthetic process"/>
    <property type="evidence" value="ECO:0007669"/>
    <property type="project" value="UniProtKB-KW"/>
</dbReference>
<dbReference type="GO" id="GO:0140741">
    <property type="term" value="F:tRNA-uracil-4 sulfurtransferase activity"/>
    <property type="evidence" value="ECO:0007669"/>
    <property type="project" value="UniProtKB-EC"/>
</dbReference>
<feature type="binding site" evidence="18">
    <location>
        <begin position="186"/>
        <end position="187"/>
    </location>
    <ligand>
        <name>ATP</name>
        <dbReference type="ChEBI" id="CHEBI:30616"/>
    </ligand>
</feature>